<evidence type="ECO:0000256" key="3">
    <source>
        <dbReference type="ARBA" id="ARBA00023004"/>
    </source>
</evidence>
<dbReference type="Gene3D" id="1.10.630.10">
    <property type="entry name" value="Cytochrome P450"/>
    <property type="match status" value="2"/>
</dbReference>
<gene>
    <name evidence="4" type="ORF">RCOM_1299050</name>
</gene>
<evidence type="ECO:0000256" key="2">
    <source>
        <dbReference type="ARBA" id="ARBA00022723"/>
    </source>
</evidence>
<keyword evidence="4" id="KW-0560">Oxidoreductase</keyword>
<dbReference type="GO" id="GO:0004497">
    <property type="term" value="F:monooxygenase activity"/>
    <property type="evidence" value="ECO:0000318"/>
    <property type="project" value="GO_Central"/>
</dbReference>
<comment type="similarity">
    <text evidence="1">Belongs to the cytochrome P450 family.</text>
</comment>
<dbReference type="GO" id="GO:0020037">
    <property type="term" value="F:heme binding"/>
    <property type="evidence" value="ECO:0007669"/>
    <property type="project" value="InterPro"/>
</dbReference>
<dbReference type="eggNOG" id="KOG0157">
    <property type="taxonomic scope" value="Eukaryota"/>
</dbReference>
<dbReference type="GO" id="GO:0016705">
    <property type="term" value="F:oxidoreductase activity, acting on paired donors, with incorporation or reduction of molecular oxygen"/>
    <property type="evidence" value="ECO:0007669"/>
    <property type="project" value="InterPro"/>
</dbReference>
<keyword evidence="5" id="KW-1185">Reference proteome</keyword>
<dbReference type="InterPro" id="IPR001128">
    <property type="entry name" value="Cyt_P450"/>
</dbReference>
<accession>B9S060</accession>
<dbReference type="Pfam" id="PF00067">
    <property type="entry name" value="p450"/>
    <property type="match status" value="2"/>
</dbReference>
<evidence type="ECO:0000313" key="5">
    <source>
        <dbReference type="Proteomes" id="UP000008311"/>
    </source>
</evidence>
<keyword evidence="3" id="KW-0408">Iron</keyword>
<dbReference type="PANTHER" id="PTHR24286:SF209">
    <property type="entry name" value="BETA-AMYRIN 28-OXIDASE-LIKE"/>
    <property type="match status" value="1"/>
</dbReference>
<name>B9S060_RICCO</name>
<evidence type="ECO:0000256" key="1">
    <source>
        <dbReference type="ARBA" id="ARBA00010617"/>
    </source>
</evidence>
<dbReference type="PANTHER" id="PTHR24286">
    <property type="entry name" value="CYTOCHROME P450 26"/>
    <property type="match status" value="1"/>
</dbReference>
<dbReference type="InterPro" id="IPR036396">
    <property type="entry name" value="Cyt_P450_sf"/>
</dbReference>
<protein>
    <submittedName>
        <fullName evidence="4">Cytochrome P450, putative</fullName>
        <ecNumber evidence="4">1.14.13.77</ecNumber>
    </submittedName>
</protein>
<reference evidence="5" key="1">
    <citation type="journal article" date="2010" name="Nat. Biotechnol.">
        <title>Draft genome sequence of the oilseed species Ricinus communis.</title>
        <authorList>
            <person name="Chan A.P."/>
            <person name="Crabtree J."/>
            <person name="Zhao Q."/>
            <person name="Lorenzi H."/>
            <person name="Orvis J."/>
            <person name="Puiu D."/>
            <person name="Melake-Berhan A."/>
            <person name="Jones K.M."/>
            <person name="Redman J."/>
            <person name="Chen G."/>
            <person name="Cahoon E.B."/>
            <person name="Gedil M."/>
            <person name="Stanke M."/>
            <person name="Haas B.J."/>
            <person name="Wortman J.R."/>
            <person name="Fraser-Liggett C.M."/>
            <person name="Ravel J."/>
            <person name="Rabinowicz P.D."/>
        </authorList>
    </citation>
    <scope>NUCLEOTIDE SEQUENCE [LARGE SCALE GENOMIC DNA]</scope>
    <source>
        <strain evidence="5">cv. Hale</strain>
    </source>
</reference>
<dbReference type="GO" id="GO:0005506">
    <property type="term" value="F:iron ion binding"/>
    <property type="evidence" value="ECO:0007669"/>
    <property type="project" value="InterPro"/>
</dbReference>
<dbReference type="Proteomes" id="UP000008311">
    <property type="component" value="Unassembled WGS sequence"/>
</dbReference>
<evidence type="ECO:0000313" key="4">
    <source>
        <dbReference type="EMBL" id="EEF42996.1"/>
    </source>
</evidence>
<dbReference type="EC" id="1.14.13.77" evidence="4"/>
<organism evidence="4 5">
    <name type="scientific">Ricinus communis</name>
    <name type="common">Castor bean</name>
    <dbReference type="NCBI Taxonomy" id="3988"/>
    <lineage>
        <taxon>Eukaryota</taxon>
        <taxon>Viridiplantae</taxon>
        <taxon>Streptophyta</taxon>
        <taxon>Embryophyta</taxon>
        <taxon>Tracheophyta</taxon>
        <taxon>Spermatophyta</taxon>
        <taxon>Magnoliopsida</taxon>
        <taxon>eudicotyledons</taxon>
        <taxon>Gunneridae</taxon>
        <taxon>Pentapetalae</taxon>
        <taxon>rosids</taxon>
        <taxon>fabids</taxon>
        <taxon>Malpighiales</taxon>
        <taxon>Euphorbiaceae</taxon>
        <taxon>Acalyphoideae</taxon>
        <taxon>Acalypheae</taxon>
        <taxon>Ricinus</taxon>
    </lineage>
</organism>
<keyword evidence="2" id="KW-0479">Metal-binding</keyword>
<dbReference type="SUPFAM" id="SSF48264">
    <property type="entry name" value="Cytochrome P450"/>
    <property type="match status" value="1"/>
</dbReference>
<dbReference type="STRING" id="3988.B9S060"/>
<dbReference type="InParanoid" id="B9S060"/>
<dbReference type="AlphaFoldDB" id="B9S060"/>
<sequence>MLTFLNPEALKRYTERMDTIDRHMKEHWEGKEEVKVHPAARIFTFELACNLFASIDDPAQISKLAALFTVFKEGLFDFPINMPGKRFYSFMKAASAIKEDLKLIARERKEALDKKLVSPTQDLLSLLLVTADTSGRFLSETEIVDNILALLFAGHDTSRSARTLLMKCLGELPEVYAKVLKEQTEIAKCKEPGQMLQWEHIQKMKYSWNVASEIMRLSPPVNGAFREALVDFFLSGLHDPKRMEGGPRMCLGHEFARLEILVFLHNVVTRFKWDLLIPDEKFRQEPTLTPTQELPIRLHPHQS</sequence>
<proteinExistence type="inferred from homology"/>
<dbReference type="EMBL" id="EQ973836">
    <property type="protein sequence ID" value="EEF42996.1"/>
    <property type="molecule type" value="Genomic_DNA"/>
</dbReference>